<dbReference type="EMBL" id="OZ035823">
    <property type="protein sequence ID" value="CAL1569325.1"/>
    <property type="molecule type" value="Genomic_DNA"/>
</dbReference>
<gene>
    <name evidence="2" type="ORF">KC01_LOCUS1780</name>
</gene>
<reference evidence="2 3" key="1">
    <citation type="submission" date="2024-04" db="EMBL/GenBank/DDBJ databases">
        <authorList>
            <person name="Waldvogel A.-M."/>
            <person name="Schoenle A."/>
        </authorList>
    </citation>
    <scope>NUCLEOTIDE SEQUENCE [LARGE SCALE GENOMIC DNA]</scope>
</reference>
<protein>
    <submittedName>
        <fullName evidence="2">Uncharacterized protein</fullName>
    </submittedName>
</protein>
<dbReference type="Proteomes" id="UP001497482">
    <property type="component" value="Chromosome 1"/>
</dbReference>
<name>A0AAV2J0B6_KNICA</name>
<evidence type="ECO:0000313" key="3">
    <source>
        <dbReference type="Proteomes" id="UP001497482"/>
    </source>
</evidence>
<dbReference type="AlphaFoldDB" id="A0AAV2J0B6"/>
<feature type="region of interest" description="Disordered" evidence="1">
    <location>
        <begin position="190"/>
        <end position="238"/>
    </location>
</feature>
<keyword evidence="3" id="KW-1185">Reference proteome</keyword>
<evidence type="ECO:0000256" key="1">
    <source>
        <dbReference type="SAM" id="MobiDB-lite"/>
    </source>
</evidence>
<organism evidence="2 3">
    <name type="scientific">Knipowitschia caucasica</name>
    <name type="common">Caucasian dwarf goby</name>
    <name type="synonym">Pomatoschistus caucasicus</name>
    <dbReference type="NCBI Taxonomy" id="637954"/>
    <lineage>
        <taxon>Eukaryota</taxon>
        <taxon>Metazoa</taxon>
        <taxon>Chordata</taxon>
        <taxon>Craniata</taxon>
        <taxon>Vertebrata</taxon>
        <taxon>Euteleostomi</taxon>
        <taxon>Actinopterygii</taxon>
        <taxon>Neopterygii</taxon>
        <taxon>Teleostei</taxon>
        <taxon>Neoteleostei</taxon>
        <taxon>Acanthomorphata</taxon>
        <taxon>Gobiaria</taxon>
        <taxon>Gobiiformes</taxon>
        <taxon>Gobioidei</taxon>
        <taxon>Gobiidae</taxon>
        <taxon>Gobiinae</taxon>
        <taxon>Knipowitschia</taxon>
    </lineage>
</organism>
<evidence type="ECO:0000313" key="2">
    <source>
        <dbReference type="EMBL" id="CAL1569325.1"/>
    </source>
</evidence>
<feature type="region of interest" description="Disordered" evidence="1">
    <location>
        <begin position="1"/>
        <end position="27"/>
    </location>
</feature>
<proteinExistence type="predicted"/>
<accession>A0AAV2J0B6</accession>
<sequence length="238" mass="26162">MSLGSQPAVSSLTPGRPTDSGSHGPDSTEQYNSLFQTCFKLKADSGQAVFLMQSDSSHTRAVNCCTSVAVCVTGLKASGPLRVEGYSRSNPAVASECVNVEEWDKSSQWRRLRCREGDFPADERSTSEVGGHEHRWLLRPGADAALCHRSKEIHGGALKHHISDKYISLSGRIPHRFSVCSRQIGIKMESCQRRRRSQTAAKPNGGKAKRRQSQTAAKPNGGKAKRRRCQTRSPSQYH</sequence>